<dbReference type="OrthoDB" id="9176779at2"/>
<dbReference type="SUPFAM" id="SSF141868">
    <property type="entry name" value="EAL domain-like"/>
    <property type="match status" value="1"/>
</dbReference>
<dbReference type="Pfam" id="PF00990">
    <property type="entry name" value="GGDEF"/>
    <property type="match status" value="1"/>
</dbReference>
<evidence type="ECO:0000313" key="3">
    <source>
        <dbReference type="EMBL" id="AMD02694.1"/>
    </source>
</evidence>
<gene>
    <name evidence="3" type="primary">cph2_24</name>
    <name evidence="3" type="ORF">LOKO_03654</name>
</gene>
<dbReference type="STRING" id="507626.LOKO_03654"/>
<dbReference type="InterPro" id="IPR035919">
    <property type="entry name" value="EAL_sf"/>
</dbReference>
<dbReference type="PROSITE" id="PS50887">
    <property type="entry name" value="GGDEF"/>
    <property type="match status" value="1"/>
</dbReference>
<dbReference type="InterPro" id="IPR001633">
    <property type="entry name" value="EAL_dom"/>
</dbReference>
<reference evidence="3 4" key="1">
    <citation type="journal article" date="2016" name="Genome Announc.">
        <title>Draft Genome Sequence of 'Halomonas chromatireducens' Strain AGD 8-3, a Haloalkaliphilic Chromate- and Selenite-Reducing Gammaproteobacterium.</title>
        <authorList>
            <person name="Sharko F.S."/>
            <person name="Shapovalova A.A."/>
            <person name="Tsygankova S.V."/>
            <person name="Komova A.V."/>
            <person name="Boulygina E.S."/>
            <person name="Teslyuk A.B."/>
            <person name="Gotovtsev P.M."/>
            <person name="Namsaraev Z.B."/>
            <person name="Khijniak T.V."/>
            <person name="Nedoluzhko A.V."/>
            <person name="Vasilov R.G."/>
        </authorList>
    </citation>
    <scope>NUCLEOTIDE SEQUENCE [LARGE SCALE GENOMIC DNA]</scope>
    <source>
        <strain evidence="3 4">AGD 8-3</strain>
    </source>
</reference>
<sequence>MYAFDGTQLSMLMNEALARAIKDQGSLTVCVLDVDHFKLINNRLGHQGADRLIDALALRLAQYVGGDSVVVRAGGDEFVLLTHDAADDAALQMMLSVISEPFSLEGERVSITASLGVSRYPDDHAEADGLLRHARQAMYRAKQNGRNTVSRFDPGQDRLVQQRQVKRRRFARAIENGELILHYQPQIDMATAEVIGFEALVRWKHPKEGLKAPDSFLPLTEGTQLETSLGEWVLRQALTQLGCWQQQGLVLPVSVNISPSHLLNPDFVPRLEGLLAANPWITTDRLKLEVVETAAMHDIKAALDTIDRCQAMGIEVAIDDFGTGFSSLTYLRQLPVDMIKIDKSFVRDMLTDPSDLAIVESVIYMARRFDRALLAEGVETLEHADALLGRGCRLAQGYGIARPMAPEAVVEWLQRWRERTDWQGLARQSRFMGEREAPSGACSR</sequence>
<dbReference type="Gene3D" id="3.20.20.450">
    <property type="entry name" value="EAL domain"/>
    <property type="match status" value="1"/>
</dbReference>
<dbReference type="PROSITE" id="PS50883">
    <property type="entry name" value="EAL"/>
    <property type="match status" value="1"/>
</dbReference>
<dbReference type="InterPro" id="IPR043128">
    <property type="entry name" value="Rev_trsase/Diguanyl_cyclase"/>
</dbReference>
<evidence type="ECO:0000259" key="1">
    <source>
        <dbReference type="PROSITE" id="PS50883"/>
    </source>
</evidence>
<accession>A0A120JWX6</accession>
<dbReference type="RefSeq" id="WP_066452058.1">
    <property type="nucleotide sequence ID" value="NZ_CP014226.1"/>
</dbReference>
<dbReference type="InterPro" id="IPR050706">
    <property type="entry name" value="Cyclic-di-GMP_PDE-like"/>
</dbReference>
<dbReference type="GO" id="GO:0071111">
    <property type="term" value="F:cyclic-guanylate-specific phosphodiesterase activity"/>
    <property type="evidence" value="ECO:0007669"/>
    <property type="project" value="InterPro"/>
</dbReference>
<dbReference type="KEGG" id="hco:LOKO_03654"/>
<dbReference type="SMART" id="SM00267">
    <property type="entry name" value="GGDEF"/>
    <property type="match status" value="1"/>
</dbReference>
<reference evidence="3 4" key="2">
    <citation type="submission" date="2016-02" db="EMBL/GenBank/DDBJ databases">
        <authorList>
            <person name="Wen L."/>
            <person name="He K."/>
            <person name="Yang H."/>
        </authorList>
    </citation>
    <scope>NUCLEOTIDE SEQUENCE [LARGE SCALE GENOMIC DNA]</scope>
    <source>
        <strain evidence="3 4">AGD 8-3</strain>
    </source>
</reference>
<organism evidence="3 4">
    <name type="scientific">Halomonas chromatireducens</name>
    <dbReference type="NCBI Taxonomy" id="507626"/>
    <lineage>
        <taxon>Bacteria</taxon>
        <taxon>Pseudomonadati</taxon>
        <taxon>Pseudomonadota</taxon>
        <taxon>Gammaproteobacteria</taxon>
        <taxon>Oceanospirillales</taxon>
        <taxon>Halomonadaceae</taxon>
        <taxon>Halomonas</taxon>
    </lineage>
</organism>
<dbReference type="EMBL" id="CP014226">
    <property type="protein sequence ID" value="AMD02694.1"/>
    <property type="molecule type" value="Genomic_DNA"/>
</dbReference>
<dbReference type="NCBIfam" id="TIGR00254">
    <property type="entry name" value="GGDEF"/>
    <property type="match status" value="1"/>
</dbReference>
<name>A0A120JWX6_9GAMM</name>
<dbReference type="PANTHER" id="PTHR33121:SF70">
    <property type="entry name" value="SIGNALING PROTEIN YKOW"/>
    <property type="match status" value="1"/>
</dbReference>
<dbReference type="InterPro" id="IPR029787">
    <property type="entry name" value="Nucleotide_cyclase"/>
</dbReference>
<keyword evidence="4" id="KW-1185">Reference proteome</keyword>
<dbReference type="Pfam" id="PF00563">
    <property type="entry name" value="EAL"/>
    <property type="match status" value="1"/>
</dbReference>
<dbReference type="CDD" id="cd01948">
    <property type="entry name" value="EAL"/>
    <property type="match status" value="1"/>
</dbReference>
<evidence type="ECO:0000313" key="4">
    <source>
        <dbReference type="Proteomes" id="UP000063387"/>
    </source>
</evidence>
<dbReference type="AlphaFoldDB" id="A0A120JWX6"/>
<dbReference type="Gene3D" id="3.30.70.270">
    <property type="match status" value="1"/>
</dbReference>
<dbReference type="InterPro" id="IPR000160">
    <property type="entry name" value="GGDEF_dom"/>
</dbReference>
<dbReference type="SUPFAM" id="SSF55073">
    <property type="entry name" value="Nucleotide cyclase"/>
    <property type="match status" value="1"/>
</dbReference>
<feature type="domain" description="GGDEF" evidence="2">
    <location>
        <begin position="25"/>
        <end position="154"/>
    </location>
</feature>
<dbReference type="CDD" id="cd01949">
    <property type="entry name" value="GGDEF"/>
    <property type="match status" value="1"/>
</dbReference>
<protein>
    <submittedName>
        <fullName evidence="3">Phytochrome-like protein cph2</fullName>
    </submittedName>
</protein>
<proteinExistence type="predicted"/>
<dbReference type="PANTHER" id="PTHR33121">
    <property type="entry name" value="CYCLIC DI-GMP PHOSPHODIESTERASE PDEF"/>
    <property type="match status" value="1"/>
</dbReference>
<dbReference type="PATRIC" id="fig|507626.3.peg.3656"/>
<dbReference type="Proteomes" id="UP000063387">
    <property type="component" value="Chromosome"/>
</dbReference>
<dbReference type="SMART" id="SM00052">
    <property type="entry name" value="EAL"/>
    <property type="match status" value="1"/>
</dbReference>
<evidence type="ECO:0000259" key="2">
    <source>
        <dbReference type="PROSITE" id="PS50887"/>
    </source>
</evidence>
<feature type="domain" description="EAL" evidence="1">
    <location>
        <begin position="163"/>
        <end position="417"/>
    </location>
</feature>